<organism evidence="1 2">
    <name type="scientific">Nocardioides ginsengisoli</name>
    <dbReference type="NCBI Taxonomy" id="363868"/>
    <lineage>
        <taxon>Bacteria</taxon>
        <taxon>Bacillati</taxon>
        <taxon>Actinomycetota</taxon>
        <taxon>Actinomycetes</taxon>
        <taxon>Propionibacteriales</taxon>
        <taxon>Nocardioidaceae</taxon>
        <taxon>Nocardioides</taxon>
    </lineage>
</organism>
<sequence length="97" mass="10930">MSHHVDLERLDATVGDLTAFEAWLDDKLAELERVVAEVHVTWSGQAADAHRQAHREWVDGAREMHQGLREMRRAAQIAHGNYQGAIDANSAMWASTR</sequence>
<name>A0ABW3VXI1_9ACTN</name>
<evidence type="ECO:0000313" key="2">
    <source>
        <dbReference type="Proteomes" id="UP001597229"/>
    </source>
</evidence>
<dbReference type="RefSeq" id="WP_367918827.1">
    <property type="nucleotide sequence ID" value="NZ_BAABAC010000015.1"/>
</dbReference>
<gene>
    <name evidence="1" type="ORF">ACFQ3F_08145</name>
</gene>
<proteinExistence type="predicted"/>
<reference evidence="2" key="1">
    <citation type="journal article" date="2019" name="Int. J. Syst. Evol. Microbiol.">
        <title>The Global Catalogue of Microorganisms (GCM) 10K type strain sequencing project: providing services to taxonomists for standard genome sequencing and annotation.</title>
        <authorList>
            <consortium name="The Broad Institute Genomics Platform"/>
            <consortium name="The Broad Institute Genome Sequencing Center for Infectious Disease"/>
            <person name="Wu L."/>
            <person name="Ma J."/>
        </authorList>
    </citation>
    <scope>NUCLEOTIDE SEQUENCE [LARGE SCALE GENOMIC DNA]</scope>
    <source>
        <strain evidence="2">CCUG 52478</strain>
    </source>
</reference>
<dbReference type="EMBL" id="JBHTLX010000009">
    <property type="protein sequence ID" value="MFD1247756.1"/>
    <property type="molecule type" value="Genomic_DNA"/>
</dbReference>
<evidence type="ECO:0000313" key="1">
    <source>
        <dbReference type="EMBL" id="MFD1247756.1"/>
    </source>
</evidence>
<dbReference type="Proteomes" id="UP001597229">
    <property type="component" value="Unassembled WGS sequence"/>
</dbReference>
<keyword evidence="2" id="KW-1185">Reference proteome</keyword>
<accession>A0ABW3VXI1</accession>
<protein>
    <submittedName>
        <fullName evidence="1">WXG100 family type VII secretion target</fullName>
    </submittedName>
</protein>
<comment type="caution">
    <text evidence="1">The sequence shown here is derived from an EMBL/GenBank/DDBJ whole genome shotgun (WGS) entry which is preliminary data.</text>
</comment>
<dbReference type="SUPFAM" id="SSF140453">
    <property type="entry name" value="EsxAB dimer-like"/>
    <property type="match status" value="1"/>
</dbReference>
<dbReference type="Pfam" id="PF06013">
    <property type="entry name" value="WXG100"/>
    <property type="match status" value="1"/>
</dbReference>
<dbReference type="InterPro" id="IPR010310">
    <property type="entry name" value="T7SS_ESAT-6-like"/>
</dbReference>
<dbReference type="InterPro" id="IPR036689">
    <property type="entry name" value="ESAT-6-like_sf"/>
</dbReference>
<dbReference type="Gene3D" id="1.10.287.1060">
    <property type="entry name" value="ESAT-6-like"/>
    <property type="match status" value="1"/>
</dbReference>